<keyword evidence="2" id="KW-1185">Reference proteome</keyword>
<evidence type="ECO:0000313" key="2">
    <source>
        <dbReference type="Proteomes" id="UP000019335"/>
    </source>
</evidence>
<organism evidence="1 2">
    <name type="scientific">Nannochloropsis gaditana</name>
    <dbReference type="NCBI Taxonomy" id="72520"/>
    <lineage>
        <taxon>Eukaryota</taxon>
        <taxon>Sar</taxon>
        <taxon>Stramenopiles</taxon>
        <taxon>Ochrophyta</taxon>
        <taxon>Eustigmatophyceae</taxon>
        <taxon>Eustigmatales</taxon>
        <taxon>Monodopsidaceae</taxon>
        <taxon>Nannochloropsis</taxon>
    </lineage>
</organism>
<reference evidence="1 2" key="1">
    <citation type="journal article" date="2014" name="Mol. Plant">
        <title>Chromosome Scale Genome Assembly and Transcriptome Profiling of Nannochloropsis gaditana in Nitrogen Depletion.</title>
        <authorList>
            <person name="Corteggiani Carpinelli E."/>
            <person name="Telatin A."/>
            <person name="Vitulo N."/>
            <person name="Forcato C."/>
            <person name="D'Angelo M."/>
            <person name="Schiavon R."/>
            <person name="Vezzi A."/>
            <person name="Giacometti G.M."/>
            <person name="Morosinotto T."/>
            <person name="Valle G."/>
        </authorList>
    </citation>
    <scope>NUCLEOTIDE SEQUENCE [LARGE SCALE GENOMIC DNA]</scope>
    <source>
        <strain evidence="1 2">B-31</strain>
    </source>
</reference>
<protein>
    <submittedName>
        <fullName evidence="1">Uncharacterized protein</fullName>
    </submittedName>
</protein>
<name>W7U7Q6_9STRA</name>
<evidence type="ECO:0000313" key="1">
    <source>
        <dbReference type="EMBL" id="EWM28861.1"/>
    </source>
</evidence>
<comment type="caution">
    <text evidence="1">The sequence shown here is derived from an EMBL/GenBank/DDBJ whole genome shotgun (WGS) entry which is preliminary data.</text>
</comment>
<dbReference type="EMBL" id="AZIL01000270">
    <property type="protein sequence ID" value="EWM28861.1"/>
    <property type="molecule type" value="Genomic_DNA"/>
</dbReference>
<gene>
    <name evidence="1" type="ORF">Naga_100133g8</name>
</gene>
<dbReference type="Proteomes" id="UP000019335">
    <property type="component" value="Chromosome 4"/>
</dbReference>
<sequence>MQQTPRLPTQHTLHLGGRIGGEGSEAMVMYVREGVAYGPAFTPRVLVGAVNELLGRETFCEQSAGAVASAAVRGGEIMITVPEIFGMLQSNLTLDKGTGGICPTTVGK</sequence>
<proteinExistence type="predicted"/>
<dbReference type="AlphaFoldDB" id="W7U7Q6"/>
<accession>W7U7Q6</accession>